<name>A0AAP0PKG6_9MAGN</name>
<keyword evidence="3" id="KW-1185">Reference proteome</keyword>
<evidence type="ECO:0000313" key="3">
    <source>
        <dbReference type="Proteomes" id="UP001417504"/>
    </source>
</evidence>
<evidence type="ECO:0000256" key="1">
    <source>
        <dbReference type="SAM" id="Phobius"/>
    </source>
</evidence>
<keyword evidence="1" id="KW-0812">Transmembrane</keyword>
<dbReference type="Proteomes" id="UP001417504">
    <property type="component" value="Unassembled WGS sequence"/>
</dbReference>
<comment type="caution">
    <text evidence="2">The sequence shown here is derived from an EMBL/GenBank/DDBJ whole genome shotgun (WGS) entry which is preliminary data.</text>
</comment>
<dbReference type="AlphaFoldDB" id="A0AAP0PKG6"/>
<protein>
    <submittedName>
        <fullName evidence="2">Uncharacterized protein</fullName>
    </submittedName>
</protein>
<keyword evidence="1" id="KW-1133">Transmembrane helix</keyword>
<accession>A0AAP0PKG6</accession>
<sequence length="90" mass="11231">MIYINFITLRAQNHLFALLLFVLSFFRKPHLREGDMFLTLHKIIYLHFYLFFHFLESPIFEKERCFSFFCYLQELDLIRVFRFLSKLLIR</sequence>
<organism evidence="2 3">
    <name type="scientific">Stephania japonica</name>
    <dbReference type="NCBI Taxonomy" id="461633"/>
    <lineage>
        <taxon>Eukaryota</taxon>
        <taxon>Viridiplantae</taxon>
        <taxon>Streptophyta</taxon>
        <taxon>Embryophyta</taxon>
        <taxon>Tracheophyta</taxon>
        <taxon>Spermatophyta</taxon>
        <taxon>Magnoliopsida</taxon>
        <taxon>Ranunculales</taxon>
        <taxon>Menispermaceae</taxon>
        <taxon>Menispermoideae</taxon>
        <taxon>Cissampelideae</taxon>
        <taxon>Stephania</taxon>
    </lineage>
</organism>
<reference evidence="2 3" key="1">
    <citation type="submission" date="2024-01" db="EMBL/GenBank/DDBJ databases">
        <title>Genome assemblies of Stephania.</title>
        <authorList>
            <person name="Yang L."/>
        </authorList>
    </citation>
    <scope>NUCLEOTIDE SEQUENCE [LARGE SCALE GENOMIC DNA]</scope>
    <source>
        <strain evidence="2">QJT</strain>
        <tissue evidence="2">Leaf</tissue>
    </source>
</reference>
<dbReference type="EMBL" id="JBBNAE010000002">
    <property type="protein sequence ID" value="KAK9144086.1"/>
    <property type="molecule type" value="Genomic_DNA"/>
</dbReference>
<feature type="transmembrane region" description="Helical" evidence="1">
    <location>
        <begin position="37"/>
        <end position="55"/>
    </location>
</feature>
<keyword evidence="1" id="KW-0472">Membrane</keyword>
<proteinExistence type="predicted"/>
<gene>
    <name evidence="2" type="ORF">Sjap_003989</name>
</gene>
<evidence type="ECO:0000313" key="2">
    <source>
        <dbReference type="EMBL" id="KAK9144086.1"/>
    </source>
</evidence>